<gene>
    <name evidence="1" type="ORF">EPI10_020166</name>
</gene>
<keyword evidence="1" id="KW-0347">Helicase</keyword>
<dbReference type="GO" id="GO:0004386">
    <property type="term" value="F:helicase activity"/>
    <property type="evidence" value="ECO:0007669"/>
    <property type="project" value="UniProtKB-KW"/>
</dbReference>
<protein>
    <submittedName>
        <fullName evidence="1">Helitron helicase-like domain-containing protein</fullName>
    </submittedName>
</protein>
<keyword evidence="2" id="KW-1185">Reference proteome</keyword>
<organism evidence="1 2">
    <name type="scientific">Gossypium australe</name>
    <dbReference type="NCBI Taxonomy" id="47621"/>
    <lineage>
        <taxon>Eukaryota</taxon>
        <taxon>Viridiplantae</taxon>
        <taxon>Streptophyta</taxon>
        <taxon>Embryophyta</taxon>
        <taxon>Tracheophyta</taxon>
        <taxon>Spermatophyta</taxon>
        <taxon>Magnoliopsida</taxon>
        <taxon>eudicotyledons</taxon>
        <taxon>Gunneridae</taxon>
        <taxon>Pentapetalae</taxon>
        <taxon>rosids</taxon>
        <taxon>malvids</taxon>
        <taxon>Malvales</taxon>
        <taxon>Malvaceae</taxon>
        <taxon>Malvoideae</taxon>
        <taxon>Gossypium</taxon>
    </lineage>
</organism>
<keyword evidence="1" id="KW-0067">ATP-binding</keyword>
<accession>A0A5B6WE38</accession>
<keyword evidence="1" id="KW-0547">Nucleotide-binding</keyword>
<dbReference type="EMBL" id="SMMG02000003">
    <property type="protein sequence ID" value="KAA3479673.1"/>
    <property type="molecule type" value="Genomic_DNA"/>
</dbReference>
<keyword evidence="1" id="KW-0378">Hydrolase</keyword>
<reference evidence="2" key="1">
    <citation type="journal article" date="2019" name="Plant Biotechnol. J.">
        <title>Genome sequencing of the Australian wild diploid species Gossypium australe highlights disease resistance and delayed gland morphogenesis.</title>
        <authorList>
            <person name="Cai Y."/>
            <person name="Cai X."/>
            <person name="Wang Q."/>
            <person name="Wang P."/>
            <person name="Zhang Y."/>
            <person name="Cai C."/>
            <person name="Xu Y."/>
            <person name="Wang K."/>
            <person name="Zhou Z."/>
            <person name="Wang C."/>
            <person name="Geng S."/>
            <person name="Li B."/>
            <person name="Dong Q."/>
            <person name="Hou Y."/>
            <person name="Wang H."/>
            <person name="Ai P."/>
            <person name="Liu Z."/>
            <person name="Yi F."/>
            <person name="Sun M."/>
            <person name="An G."/>
            <person name="Cheng J."/>
            <person name="Zhang Y."/>
            <person name="Shi Q."/>
            <person name="Xie Y."/>
            <person name="Shi X."/>
            <person name="Chang Y."/>
            <person name="Huang F."/>
            <person name="Chen Y."/>
            <person name="Hong S."/>
            <person name="Mi L."/>
            <person name="Sun Q."/>
            <person name="Zhang L."/>
            <person name="Zhou B."/>
            <person name="Peng R."/>
            <person name="Zhang X."/>
            <person name="Liu F."/>
        </authorList>
    </citation>
    <scope>NUCLEOTIDE SEQUENCE [LARGE SCALE GENOMIC DNA]</scope>
    <source>
        <strain evidence="2">cv. PA1801</strain>
    </source>
</reference>
<sequence length="206" mass="23409">MNGKAQLPLLQEAPDFLKCLLQHNGDPRSLKFRDNIQSVVKSTIGLDLCCPQLEHNLNLHETNNKVNNRIGLIVGNTGEAATVRDVIVQDRRFGLRCINESHPSFMARMGMTQRDCIRELNQVLLLGRNLLNINTMISAFNIDIMKATLYYTFCLLTQQYICDRFTSIKAERFDWLLRNQTKLCANILQGLQDVVRGDTLSLSVGK</sequence>
<dbReference type="AlphaFoldDB" id="A0A5B6WE38"/>
<evidence type="ECO:0000313" key="2">
    <source>
        <dbReference type="Proteomes" id="UP000325315"/>
    </source>
</evidence>
<name>A0A5B6WE38_9ROSI</name>
<proteinExistence type="predicted"/>
<comment type="caution">
    <text evidence="1">The sequence shown here is derived from an EMBL/GenBank/DDBJ whole genome shotgun (WGS) entry which is preliminary data.</text>
</comment>
<dbReference type="OrthoDB" id="1429554at2759"/>
<dbReference type="Proteomes" id="UP000325315">
    <property type="component" value="Unassembled WGS sequence"/>
</dbReference>
<evidence type="ECO:0000313" key="1">
    <source>
        <dbReference type="EMBL" id="KAA3479673.1"/>
    </source>
</evidence>